<dbReference type="PANTHER" id="PTHR34301:SF8">
    <property type="entry name" value="ATPASE DOMAIN-CONTAINING PROTEIN"/>
    <property type="match status" value="1"/>
</dbReference>
<gene>
    <name evidence="1" type="ORF">ENV30_00110</name>
</gene>
<sequence length="370" mass="42978">MNPFRFGKEYVPECFIDREREYGEILAGVENGVNLVLIAPRRFGKTWLLQKFARESGFPTLYIDLFGILSVRDFATQMAQEAYRLLREENPVAFVTRFLKDIAQYVSFSITTRGVSFSLHPTLPEEECLQEALRLPHVLHETLKTQVAVILDEFQEYERLSPKLPGLIRSAFQRKGGTSYIFSGSRRHFLERLFFTTGGPLYFSAKRVDMSNFLPREATLRYLEERFRKSGKNIQEEALLYLFDLTRGHPYYVQFLSYEVWNLGGQWITKDTVDAACETLLCHESYNYDVLIEALGYKHLKKVLSLLASKEKEIFNPQVLTRWGISSPALLQKTLAKLIDYGIVEKLHPGKYELLDPLFAMYVERRFGSR</sequence>
<dbReference type="SUPFAM" id="SSF52540">
    <property type="entry name" value="P-loop containing nucleoside triphosphate hydrolases"/>
    <property type="match status" value="1"/>
</dbReference>
<name>A0A7V3YF60_9BACT</name>
<dbReference type="EMBL" id="DTFV01000001">
    <property type="protein sequence ID" value="HGI29716.1"/>
    <property type="molecule type" value="Genomic_DNA"/>
</dbReference>
<dbReference type="InterPro" id="IPR027417">
    <property type="entry name" value="P-loop_NTPase"/>
</dbReference>
<comment type="caution">
    <text evidence="1">The sequence shown here is derived from an EMBL/GenBank/DDBJ whole genome shotgun (WGS) entry which is preliminary data.</text>
</comment>
<dbReference type="AlphaFoldDB" id="A0A7V3YF60"/>
<organism evidence="1">
    <name type="scientific">Candidatus Caldatribacterium californiense</name>
    <dbReference type="NCBI Taxonomy" id="1454726"/>
    <lineage>
        <taxon>Bacteria</taxon>
        <taxon>Pseudomonadati</taxon>
        <taxon>Atribacterota</taxon>
        <taxon>Atribacteria</taxon>
        <taxon>Atribacterales</taxon>
        <taxon>Candidatus Caldatribacteriaceae</taxon>
        <taxon>Candidatus Caldatribacterium</taxon>
    </lineage>
</organism>
<reference evidence="1" key="1">
    <citation type="journal article" date="2020" name="mSystems">
        <title>Genome- and Community-Level Interaction Insights into Carbon Utilization and Element Cycling Functions of Hydrothermarchaeota in Hydrothermal Sediment.</title>
        <authorList>
            <person name="Zhou Z."/>
            <person name="Liu Y."/>
            <person name="Xu W."/>
            <person name="Pan J."/>
            <person name="Luo Z.H."/>
            <person name="Li M."/>
        </authorList>
    </citation>
    <scope>NUCLEOTIDE SEQUENCE [LARGE SCALE GENOMIC DNA]</scope>
    <source>
        <strain evidence="1">SpSt-747</strain>
    </source>
</reference>
<dbReference type="Gene3D" id="3.40.50.300">
    <property type="entry name" value="P-loop containing nucleotide triphosphate hydrolases"/>
    <property type="match status" value="1"/>
</dbReference>
<dbReference type="PANTHER" id="PTHR34301">
    <property type="entry name" value="DNA-BINDING PROTEIN-RELATED"/>
    <property type="match status" value="1"/>
</dbReference>
<protein>
    <submittedName>
        <fullName evidence="1">ATP-binding protein</fullName>
    </submittedName>
</protein>
<keyword evidence="1" id="KW-0547">Nucleotide-binding</keyword>
<keyword evidence="1" id="KW-0067">ATP-binding</keyword>
<proteinExistence type="predicted"/>
<accession>A0A7V3YF60</accession>
<dbReference type="GO" id="GO:0005524">
    <property type="term" value="F:ATP binding"/>
    <property type="evidence" value="ECO:0007669"/>
    <property type="project" value="UniProtKB-KW"/>
</dbReference>
<evidence type="ECO:0000313" key="1">
    <source>
        <dbReference type="EMBL" id="HGI29716.1"/>
    </source>
</evidence>